<comment type="caution">
    <text evidence="2">The sequence shown here is derived from an EMBL/GenBank/DDBJ whole genome shotgun (WGS) entry which is preliminary data.</text>
</comment>
<proteinExistence type="predicted"/>
<protein>
    <submittedName>
        <fullName evidence="2">Uncharacterized protein</fullName>
    </submittedName>
</protein>
<keyword evidence="3" id="KW-1185">Reference proteome</keyword>
<gene>
    <name evidence="2" type="ORF">FJTKL_10007</name>
</gene>
<evidence type="ECO:0000313" key="3">
    <source>
        <dbReference type="Proteomes" id="UP001600888"/>
    </source>
</evidence>
<organism evidence="2 3">
    <name type="scientific">Diaporthe vaccinii</name>
    <dbReference type="NCBI Taxonomy" id="105482"/>
    <lineage>
        <taxon>Eukaryota</taxon>
        <taxon>Fungi</taxon>
        <taxon>Dikarya</taxon>
        <taxon>Ascomycota</taxon>
        <taxon>Pezizomycotina</taxon>
        <taxon>Sordariomycetes</taxon>
        <taxon>Sordariomycetidae</taxon>
        <taxon>Diaporthales</taxon>
        <taxon>Diaporthaceae</taxon>
        <taxon>Diaporthe</taxon>
        <taxon>Diaporthe eres species complex</taxon>
    </lineage>
</organism>
<evidence type="ECO:0000256" key="1">
    <source>
        <dbReference type="SAM" id="MobiDB-lite"/>
    </source>
</evidence>
<feature type="compositionally biased region" description="Polar residues" evidence="1">
    <location>
        <begin position="123"/>
        <end position="137"/>
    </location>
</feature>
<dbReference type="Proteomes" id="UP001600888">
    <property type="component" value="Unassembled WGS sequence"/>
</dbReference>
<feature type="region of interest" description="Disordered" evidence="1">
    <location>
        <begin position="120"/>
        <end position="152"/>
    </location>
</feature>
<sequence>MAPSTPQNSDLNAPLNGYLCMPCVERRLPPHALFSYPCSMLLKTVRQLLTHDLLESLGLLPVEVLVGAEVAVLGRLQVDGPCQVELLDDDTGAHVEVLADDLDELVGGLGGGAVGVDKDGQRLSDTNGVGQLDQRTTGEAGGDQGLGNPTGQVGGGTVDLGEVLAGEGTTTVGAPATVGVDNDLTAGQTGVTLGTTDDEETRWLDLLGYGLVVKKVGGDDLLDDLLLLGGDDDGVDPLWDDGAVVVLVLDGDLGLGVGSQPWQGAVTAGDGQGRVQLVGEQVAERVQLGGLVGGIAEHYTLVTSTELLEGLLVVQTLSDVRGLLLDGHQQVKGLVVKTLGGVVVANVLDGIADHLLVVEVRLGGDLTKDHDHAGLGGSLTGDLGQRVLGQTGVKDGIRDLVRDLVGVTLTDRLGGEQEGALRVGGMAVDSVGSHCECVVC</sequence>
<accession>A0ABR4ELW5</accession>
<name>A0ABR4ELW5_9PEZI</name>
<evidence type="ECO:0000313" key="2">
    <source>
        <dbReference type="EMBL" id="KAL2283411.1"/>
    </source>
</evidence>
<reference evidence="2 3" key="1">
    <citation type="submission" date="2024-03" db="EMBL/GenBank/DDBJ databases">
        <title>A high-quality draft genome sequence of Diaporthe vaccinii, a causative agent of upright dieback and viscid rot disease in cranberry plants.</title>
        <authorList>
            <person name="Sarrasin M."/>
            <person name="Lang B.F."/>
            <person name="Burger G."/>
        </authorList>
    </citation>
    <scope>NUCLEOTIDE SEQUENCE [LARGE SCALE GENOMIC DNA]</scope>
    <source>
        <strain evidence="2 3">IS7</strain>
    </source>
</reference>
<dbReference type="EMBL" id="JBAWTH010000043">
    <property type="protein sequence ID" value="KAL2283411.1"/>
    <property type="molecule type" value="Genomic_DNA"/>
</dbReference>